<dbReference type="GO" id="GO:0004867">
    <property type="term" value="F:serine-type endopeptidase inhibitor activity"/>
    <property type="evidence" value="ECO:0007669"/>
    <property type="project" value="UniProtKB-KW"/>
</dbReference>
<dbReference type="PANTHER" id="PTHR11461:SF211">
    <property type="entry name" value="GH10112P-RELATED"/>
    <property type="match status" value="1"/>
</dbReference>
<dbReference type="EMBL" id="GDRN01062202">
    <property type="protein sequence ID" value="JAI65101.1"/>
    <property type="molecule type" value="Transcribed_RNA"/>
</dbReference>
<evidence type="ECO:0000256" key="2">
    <source>
        <dbReference type="ARBA" id="ARBA00022690"/>
    </source>
</evidence>
<dbReference type="InterPro" id="IPR042185">
    <property type="entry name" value="Serpin_sf_2"/>
</dbReference>
<dbReference type="SUPFAM" id="SSF56574">
    <property type="entry name" value="Serpins"/>
    <property type="match status" value="1"/>
</dbReference>
<keyword evidence="2" id="KW-0646">Protease inhibitor</keyword>
<dbReference type="EMBL" id="GDRN01062198">
    <property type="protein sequence ID" value="JAI65102.1"/>
    <property type="molecule type" value="Transcribed_RNA"/>
</dbReference>
<dbReference type="InterPro" id="IPR036186">
    <property type="entry name" value="Serpin_sf"/>
</dbReference>
<sequence length="149" mass="17015">MFLVVIVPEEADGLPHLEAALTPQLVSRSLNLTKARRTLLAIPKMILDQTRDYTEILEHVGVRTLCDPSSCEFSGGKKWTHLHRLIHRAVMPLDEQNPLGETEDVNEVMKQPVVRFLVDRPFHWQIIHLHSTVMLLQGRVTDPTAATYY</sequence>
<reference evidence="5" key="1">
    <citation type="submission" date="2015-09" db="EMBL/GenBank/DDBJ databases">
        <title>Scylla olivacea transcriptome.</title>
        <authorList>
            <person name="Ikhwanuddin M."/>
        </authorList>
    </citation>
    <scope>NUCLEOTIDE SEQUENCE</scope>
</reference>
<protein>
    <recommendedName>
        <fullName evidence="4">Serpin domain-containing protein</fullName>
    </recommendedName>
</protein>
<dbReference type="InterPro" id="IPR042178">
    <property type="entry name" value="Serpin_sf_1"/>
</dbReference>
<dbReference type="InterPro" id="IPR000215">
    <property type="entry name" value="Serpin_fam"/>
</dbReference>
<evidence type="ECO:0000256" key="1">
    <source>
        <dbReference type="ARBA" id="ARBA00009500"/>
    </source>
</evidence>
<dbReference type="Gene3D" id="3.30.497.10">
    <property type="entry name" value="Antithrombin, subunit I, domain 2"/>
    <property type="match status" value="1"/>
</dbReference>
<accession>A0A0P4WTC9</accession>
<dbReference type="AlphaFoldDB" id="A0A0P4WTC9"/>
<dbReference type="PANTHER" id="PTHR11461">
    <property type="entry name" value="SERINE PROTEASE INHIBITOR, SERPIN"/>
    <property type="match status" value="1"/>
</dbReference>
<name>A0A0P4WTC9_SCYOL</name>
<dbReference type="Pfam" id="PF00079">
    <property type="entry name" value="Serpin"/>
    <property type="match status" value="1"/>
</dbReference>
<evidence type="ECO:0000313" key="5">
    <source>
        <dbReference type="EMBL" id="JAI65101.1"/>
    </source>
</evidence>
<keyword evidence="3" id="KW-0722">Serine protease inhibitor</keyword>
<comment type="similarity">
    <text evidence="1">Belongs to the serpin family.</text>
</comment>
<organism evidence="5">
    <name type="scientific">Scylla olivacea</name>
    <name type="common">Orange mud crab</name>
    <name type="synonym">Cancer olivacea</name>
    <dbReference type="NCBI Taxonomy" id="85551"/>
    <lineage>
        <taxon>Eukaryota</taxon>
        <taxon>Metazoa</taxon>
        <taxon>Ecdysozoa</taxon>
        <taxon>Arthropoda</taxon>
        <taxon>Crustacea</taxon>
        <taxon>Multicrustacea</taxon>
        <taxon>Malacostraca</taxon>
        <taxon>Eumalacostraca</taxon>
        <taxon>Eucarida</taxon>
        <taxon>Decapoda</taxon>
        <taxon>Pleocyemata</taxon>
        <taxon>Brachyura</taxon>
        <taxon>Eubrachyura</taxon>
        <taxon>Portunoidea</taxon>
        <taxon>Portunidae</taxon>
        <taxon>Portuninae</taxon>
        <taxon>Scylla</taxon>
    </lineage>
</organism>
<dbReference type="InterPro" id="IPR023796">
    <property type="entry name" value="Serpin_dom"/>
</dbReference>
<dbReference type="GO" id="GO:0005615">
    <property type="term" value="C:extracellular space"/>
    <property type="evidence" value="ECO:0007669"/>
    <property type="project" value="InterPro"/>
</dbReference>
<feature type="domain" description="Serpin" evidence="4">
    <location>
        <begin position="3"/>
        <end position="143"/>
    </location>
</feature>
<evidence type="ECO:0000259" key="4">
    <source>
        <dbReference type="Pfam" id="PF00079"/>
    </source>
</evidence>
<proteinExistence type="inferred from homology"/>
<dbReference type="Gene3D" id="2.30.39.10">
    <property type="entry name" value="Alpha-1-antitrypsin, domain 1"/>
    <property type="match status" value="1"/>
</dbReference>
<evidence type="ECO:0000256" key="3">
    <source>
        <dbReference type="ARBA" id="ARBA00022900"/>
    </source>
</evidence>